<name>A0A3L8PK02_9ACTN</name>
<dbReference type="EMBL" id="RDBF01000007">
    <property type="protein sequence ID" value="RLV55631.1"/>
    <property type="molecule type" value="Genomic_DNA"/>
</dbReference>
<dbReference type="Pfam" id="PF08327">
    <property type="entry name" value="AHSA1"/>
    <property type="match status" value="1"/>
</dbReference>
<reference evidence="3 4" key="1">
    <citation type="submission" date="2018-10" db="EMBL/GenBank/DDBJ databases">
        <title>Aeromicrobium sp. 9W16Y-2 whole genome shotgun sequence.</title>
        <authorList>
            <person name="Li F."/>
        </authorList>
    </citation>
    <scope>NUCLEOTIDE SEQUENCE [LARGE SCALE GENOMIC DNA]</scope>
    <source>
        <strain evidence="3 4">9W16Y-2</strain>
    </source>
</reference>
<dbReference type="Gene3D" id="3.30.530.20">
    <property type="match status" value="1"/>
</dbReference>
<dbReference type="AlphaFoldDB" id="A0A3L8PK02"/>
<dbReference type="CDD" id="cd07814">
    <property type="entry name" value="SRPBCC_CalC_Aha1-like"/>
    <property type="match status" value="1"/>
</dbReference>
<evidence type="ECO:0000313" key="3">
    <source>
        <dbReference type="EMBL" id="RLV55631.1"/>
    </source>
</evidence>
<organism evidence="3 4">
    <name type="scientific">Aeromicrobium phragmitis</name>
    <dbReference type="NCBI Taxonomy" id="2478914"/>
    <lineage>
        <taxon>Bacteria</taxon>
        <taxon>Bacillati</taxon>
        <taxon>Actinomycetota</taxon>
        <taxon>Actinomycetes</taxon>
        <taxon>Propionibacteriales</taxon>
        <taxon>Nocardioidaceae</taxon>
        <taxon>Aeromicrobium</taxon>
    </lineage>
</organism>
<dbReference type="InterPro" id="IPR023393">
    <property type="entry name" value="START-like_dom_sf"/>
</dbReference>
<gene>
    <name evidence="3" type="ORF">D9V41_10465</name>
</gene>
<protein>
    <submittedName>
        <fullName evidence="3">SRPBCC domain-containing protein</fullName>
    </submittedName>
</protein>
<proteinExistence type="inferred from homology"/>
<evidence type="ECO:0000313" key="4">
    <source>
        <dbReference type="Proteomes" id="UP000282515"/>
    </source>
</evidence>
<dbReference type="SUPFAM" id="SSF55961">
    <property type="entry name" value="Bet v1-like"/>
    <property type="match status" value="1"/>
</dbReference>
<dbReference type="Proteomes" id="UP000282515">
    <property type="component" value="Unassembled WGS sequence"/>
</dbReference>
<feature type="domain" description="Activator of Hsp90 ATPase homologue 1/2-like C-terminal" evidence="2">
    <location>
        <begin position="20"/>
        <end position="143"/>
    </location>
</feature>
<accession>A0A3L8PK02</accession>
<comment type="similarity">
    <text evidence="1">Belongs to the AHA1 family.</text>
</comment>
<keyword evidence="4" id="KW-1185">Reference proteome</keyword>
<evidence type="ECO:0000256" key="1">
    <source>
        <dbReference type="ARBA" id="ARBA00006817"/>
    </source>
</evidence>
<dbReference type="InterPro" id="IPR013538">
    <property type="entry name" value="ASHA1/2-like_C"/>
</dbReference>
<dbReference type="OrthoDB" id="3365660at2"/>
<comment type="caution">
    <text evidence="3">The sequence shown here is derived from an EMBL/GenBank/DDBJ whole genome shotgun (WGS) entry which is preliminary data.</text>
</comment>
<sequence length="154" mass="16424">MMTTTELRGDQLIAARRLPAPPQVVCRTFTTAGGVAAFWGGSHATVPADSVRIDLRSGGEFSLDTRSPDGEVRRLRFIYLAVEEPTRLAFDEPATGIRTSISIEADGAASFLTIHQSKLPAELRTDQAREGLASMVDALAAHLGAQDSKGEVTS</sequence>
<evidence type="ECO:0000259" key="2">
    <source>
        <dbReference type="Pfam" id="PF08327"/>
    </source>
</evidence>